<dbReference type="RefSeq" id="WP_284061751.1">
    <property type="nucleotide sequence ID" value="NZ_CP126158.1"/>
</dbReference>
<gene>
    <name evidence="4" type="ORF">ACFQFD_16820</name>
</gene>
<dbReference type="Pfam" id="PF00106">
    <property type="entry name" value="adh_short"/>
    <property type="match status" value="1"/>
</dbReference>
<dbReference type="InterPro" id="IPR020904">
    <property type="entry name" value="Sc_DH/Rdtase_CS"/>
</dbReference>
<dbReference type="PRINTS" id="PR00080">
    <property type="entry name" value="SDRFAMILY"/>
</dbReference>
<accession>A0ABD5TKC3</accession>
<evidence type="ECO:0000313" key="4">
    <source>
        <dbReference type="EMBL" id="MFC6787602.1"/>
    </source>
</evidence>
<dbReference type="EC" id="1.1.1.-" evidence="4"/>
<proteinExistence type="inferred from homology"/>
<dbReference type="GeneID" id="81210734"/>
<dbReference type="InterPro" id="IPR036291">
    <property type="entry name" value="NAD(P)-bd_dom_sf"/>
</dbReference>
<dbReference type="FunFam" id="3.40.50.720:FF:000084">
    <property type="entry name" value="Short-chain dehydrogenase reductase"/>
    <property type="match status" value="1"/>
</dbReference>
<keyword evidence="5" id="KW-1185">Reference proteome</keyword>
<protein>
    <submittedName>
        <fullName evidence="4">SDR family NAD(P)-dependent oxidoreductase</fullName>
        <ecNumber evidence="4">1.1.1.-</ecNumber>
    </submittedName>
</protein>
<dbReference type="Proteomes" id="UP001596443">
    <property type="component" value="Unassembled WGS sequence"/>
</dbReference>
<reference evidence="4 5" key="1">
    <citation type="journal article" date="2019" name="Int. J. Syst. Evol. Microbiol.">
        <title>The Global Catalogue of Microorganisms (GCM) 10K type strain sequencing project: providing services to taxonomists for standard genome sequencing and annotation.</title>
        <authorList>
            <consortium name="The Broad Institute Genomics Platform"/>
            <consortium name="The Broad Institute Genome Sequencing Center for Infectious Disease"/>
            <person name="Wu L."/>
            <person name="Ma J."/>
        </authorList>
    </citation>
    <scope>NUCLEOTIDE SEQUENCE [LARGE SCALE GENOMIC DNA]</scope>
    <source>
        <strain evidence="4 5">SYNS20</strain>
    </source>
</reference>
<name>A0ABD5TKC3_9EURY</name>
<evidence type="ECO:0000256" key="3">
    <source>
        <dbReference type="RuleBase" id="RU000363"/>
    </source>
</evidence>
<dbReference type="EMBL" id="JBHSWX010000012">
    <property type="protein sequence ID" value="MFC6787602.1"/>
    <property type="molecule type" value="Genomic_DNA"/>
</dbReference>
<comment type="caution">
    <text evidence="4">The sequence shown here is derived from an EMBL/GenBank/DDBJ whole genome shotgun (WGS) entry which is preliminary data.</text>
</comment>
<dbReference type="Gene3D" id="3.40.50.720">
    <property type="entry name" value="NAD(P)-binding Rossmann-like Domain"/>
    <property type="match status" value="1"/>
</dbReference>
<sequence length="278" mass="28535">MSDAAHRLADRFSLAGDVAVITGASSGIGRAIAEAFAADGADVVICSREQENVDPVAEAINEAAESADGDVTDADGDAGHGRCLAVECDVTDRDAVDALVEATVEEFGGIDVLVNNAGASFMAPFEDISENGWETIVDINLHGTFHCTQAAGDHLADGGGAVVNLASVAGQNAAQYMSHYGAAKAGVINLTETLALEWATRGVRVNCVAPGFVATPGVEQQMGVSAEEIDRDDVDRRIGTSEEIADLARFLASDAASYLTGETVAAQGVPQGEELPQG</sequence>
<dbReference type="AlphaFoldDB" id="A0ABD5TKC3"/>
<evidence type="ECO:0000256" key="1">
    <source>
        <dbReference type="ARBA" id="ARBA00006484"/>
    </source>
</evidence>
<dbReference type="NCBIfam" id="NF005559">
    <property type="entry name" value="PRK07231.1"/>
    <property type="match status" value="1"/>
</dbReference>
<dbReference type="InterPro" id="IPR002347">
    <property type="entry name" value="SDR_fam"/>
</dbReference>
<dbReference type="PANTHER" id="PTHR42760:SF133">
    <property type="entry name" value="3-OXOACYL-[ACYL-CARRIER-PROTEIN] REDUCTASE"/>
    <property type="match status" value="1"/>
</dbReference>
<dbReference type="GO" id="GO:0016491">
    <property type="term" value="F:oxidoreductase activity"/>
    <property type="evidence" value="ECO:0007669"/>
    <property type="project" value="UniProtKB-KW"/>
</dbReference>
<comment type="similarity">
    <text evidence="1 3">Belongs to the short-chain dehydrogenases/reductases (SDR) family.</text>
</comment>
<dbReference type="PRINTS" id="PR00081">
    <property type="entry name" value="GDHRDH"/>
</dbReference>
<organism evidence="4 5">
    <name type="scientific">Halobaculum halobium</name>
    <dbReference type="NCBI Taxonomy" id="3032281"/>
    <lineage>
        <taxon>Archaea</taxon>
        <taxon>Methanobacteriati</taxon>
        <taxon>Methanobacteriota</taxon>
        <taxon>Stenosarchaea group</taxon>
        <taxon>Halobacteria</taxon>
        <taxon>Halobacteriales</taxon>
        <taxon>Haloferacaceae</taxon>
        <taxon>Halobaculum</taxon>
    </lineage>
</organism>
<evidence type="ECO:0000256" key="2">
    <source>
        <dbReference type="ARBA" id="ARBA00023002"/>
    </source>
</evidence>
<dbReference type="SUPFAM" id="SSF51735">
    <property type="entry name" value="NAD(P)-binding Rossmann-fold domains"/>
    <property type="match status" value="1"/>
</dbReference>
<dbReference type="PROSITE" id="PS00061">
    <property type="entry name" value="ADH_SHORT"/>
    <property type="match status" value="1"/>
</dbReference>
<dbReference type="PANTHER" id="PTHR42760">
    <property type="entry name" value="SHORT-CHAIN DEHYDROGENASES/REDUCTASES FAMILY MEMBER"/>
    <property type="match status" value="1"/>
</dbReference>
<evidence type="ECO:0000313" key="5">
    <source>
        <dbReference type="Proteomes" id="UP001596443"/>
    </source>
</evidence>
<keyword evidence="2 4" id="KW-0560">Oxidoreductase</keyword>